<name>A0A8J6F2V4_ELECQ</name>
<evidence type="ECO:0000256" key="1">
    <source>
        <dbReference type="SAM" id="Phobius"/>
    </source>
</evidence>
<protein>
    <submittedName>
        <fullName evidence="2">Uncharacterized protein</fullName>
    </submittedName>
</protein>
<evidence type="ECO:0000313" key="2">
    <source>
        <dbReference type="EMBL" id="KAG9479536.1"/>
    </source>
</evidence>
<sequence>MLGVDNHQQAKGCRPLILRSSERHTATAGLNSSQYVFHSLPLRCSAIFDRLAKLQLDNRTDLSIIWVLLVLLIFIDDLIIFPILETCPTYTEDSHVLGITSAHLCFCKRGCQGL</sequence>
<feature type="transmembrane region" description="Helical" evidence="1">
    <location>
        <begin position="63"/>
        <end position="84"/>
    </location>
</feature>
<evidence type="ECO:0000313" key="3">
    <source>
        <dbReference type="Proteomes" id="UP000770717"/>
    </source>
</evidence>
<gene>
    <name evidence="2" type="ORF">GDO78_011521</name>
</gene>
<dbReference type="EMBL" id="WNTK01000007">
    <property type="protein sequence ID" value="KAG9479536.1"/>
    <property type="molecule type" value="Genomic_DNA"/>
</dbReference>
<proteinExistence type="predicted"/>
<dbReference type="AlphaFoldDB" id="A0A8J6F2V4"/>
<keyword evidence="1" id="KW-1133">Transmembrane helix</keyword>
<keyword evidence="1" id="KW-0472">Membrane</keyword>
<comment type="caution">
    <text evidence="2">The sequence shown here is derived from an EMBL/GenBank/DDBJ whole genome shotgun (WGS) entry which is preliminary data.</text>
</comment>
<organism evidence="2 3">
    <name type="scientific">Eleutherodactylus coqui</name>
    <name type="common">Puerto Rican coqui</name>
    <dbReference type="NCBI Taxonomy" id="57060"/>
    <lineage>
        <taxon>Eukaryota</taxon>
        <taxon>Metazoa</taxon>
        <taxon>Chordata</taxon>
        <taxon>Craniata</taxon>
        <taxon>Vertebrata</taxon>
        <taxon>Euteleostomi</taxon>
        <taxon>Amphibia</taxon>
        <taxon>Batrachia</taxon>
        <taxon>Anura</taxon>
        <taxon>Neobatrachia</taxon>
        <taxon>Hyloidea</taxon>
        <taxon>Eleutherodactylidae</taxon>
        <taxon>Eleutherodactylinae</taxon>
        <taxon>Eleutherodactylus</taxon>
        <taxon>Eleutherodactylus</taxon>
    </lineage>
</organism>
<keyword evidence="3" id="KW-1185">Reference proteome</keyword>
<reference evidence="2" key="1">
    <citation type="thesis" date="2020" institute="ProQuest LLC" country="789 East Eisenhower Parkway, Ann Arbor, MI, USA">
        <title>Comparative Genomics and Chromosome Evolution.</title>
        <authorList>
            <person name="Mudd A.B."/>
        </authorList>
    </citation>
    <scope>NUCLEOTIDE SEQUENCE</scope>
    <source>
        <strain evidence="2">HN-11 Male</strain>
        <tissue evidence="2">Kidney and liver</tissue>
    </source>
</reference>
<keyword evidence="1" id="KW-0812">Transmembrane</keyword>
<accession>A0A8J6F2V4</accession>
<dbReference type="Proteomes" id="UP000770717">
    <property type="component" value="Unassembled WGS sequence"/>
</dbReference>